<gene>
    <name evidence="1" type="ORF">LCGC14_2803240</name>
</gene>
<protein>
    <submittedName>
        <fullName evidence="1">Uncharacterized protein</fullName>
    </submittedName>
</protein>
<comment type="caution">
    <text evidence="1">The sequence shown here is derived from an EMBL/GenBank/DDBJ whole genome shotgun (WGS) entry which is preliminary data.</text>
</comment>
<dbReference type="AlphaFoldDB" id="A0A0F9AVH2"/>
<accession>A0A0F9AVH2</accession>
<organism evidence="1">
    <name type="scientific">marine sediment metagenome</name>
    <dbReference type="NCBI Taxonomy" id="412755"/>
    <lineage>
        <taxon>unclassified sequences</taxon>
        <taxon>metagenomes</taxon>
        <taxon>ecological metagenomes</taxon>
    </lineage>
</organism>
<name>A0A0F9AVH2_9ZZZZ</name>
<evidence type="ECO:0000313" key="1">
    <source>
        <dbReference type="EMBL" id="KKK82454.1"/>
    </source>
</evidence>
<reference evidence="1" key="1">
    <citation type="journal article" date="2015" name="Nature">
        <title>Complex archaea that bridge the gap between prokaryotes and eukaryotes.</title>
        <authorList>
            <person name="Spang A."/>
            <person name="Saw J.H."/>
            <person name="Jorgensen S.L."/>
            <person name="Zaremba-Niedzwiedzka K."/>
            <person name="Martijn J."/>
            <person name="Lind A.E."/>
            <person name="van Eijk R."/>
            <person name="Schleper C."/>
            <person name="Guy L."/>
            <person name="Ettema T.J."/>
        </authorList>
    </citation>
    <scope>NUCLEOTIDE SEQUENCE</scope>
</reference>
<dbReference type="EMBL" id="LAZR01052667">
    <property type="protein sequence ID" value="KKK82454.1"/>
    <property type="molecule type" value="Genomic_DNA"/>
</dbReference>
<sequence>MSSHSECGYTSCPHCVGDGWTTFARKLLGLRTDLRKRGYAVVWPDEMQELIVKNAADETLEEESG</sequence>
<proteinExistence type="predicted"/>